<dbReference type="EMBL" id="MU005773">
    <property type="protein sequence ID" value="KAF2707842.1"/>
    <property type="molecule type" value="Genomic_DNA"/>
</dbReference>
<evidence type="ECO:0000256" key="1">
    <source>
        <dbReference type="SAM" id="MobiDB-lite"/>
    </source>
</evidence>
<proteinExistence type="predicted"/>
<feature type="region of interest" description="Disordered" evidence="1">
    <location>
        <begin position="116"/>
        <end position="144"/>
    </location>
</feature>
<evidence type="ECO:0000313" key="2">
    <source>
        <dbReference type="EMBL" id="KAF2707842.1"/>
    </source>
</evidence>
<name>A0A6G1K5V3_9PLEO</name>
<reference evidence="2" key="1">
    <citation type="journal article" date="2020" name="Stud. Mycol.">
        <title>101 Dothideomycetes genomes: a test case for predicting lifestyles and emergence of pathogens.</title>
        <authorList>
            <person name="Haridas S."/>
            <person name="Albert R."/>
            <person name="Binder M."/>
            <person name="Bloem J."/>
            <person name="Labutti K."/>
            <person name="Salamov A."/>
            <person name="Andreopoulos B."/>
            <person name="Baker S."/>
            <person name="Barry K."/>
            <person name="Bills G."/>
            <person name="Bluhm B."/>
            <person name="Cannon C."/>
            <person name="Castanera R."/>
            <person name="Culley D."/>
            <person name="Daum C."/>
            <person name="Ezra D."/>
            <person name="Gonzalez J."/>
            <person name="Henrissat B."/>
            <person name="Kuo A."/>
            <person name="Liang C."/>
            <person name="Lipzen A."/>
            <person name="Lutzoni F."/>
            <person name="Magnuson J."/>
            <person name="Mondo S."/>
            <person name="Nolan M."/>
            <person name="Ohm R."/>
            <person name="Pangilinan J."/>
            <person name="Park H.-J."/>
            <person name="Ramirez L."/>
            <person name="Alfaro M."/>
            <person name="Sun H."/>
            <person name="Tritt A."/>
            <person name="Yoshinaga Y."/>
            <person name="Zwiers L.-H."/>
            <person name="Turgeon B."/>
            <person name="Goodwin S."/>
            <person name="Spatafora J."/>
            <person name="Crous P."/>
            <person name="Grigoriev I."/>
        </authorList>
    </citation>
    <scope>NUCLEOTIDE SEQUENCE</scope>
    <source>
        <strain evidence="2">CBS 279.74</strain>
    </source>
</reference>
<organism evidence="2 3">
    <name type="scientific">Pleomassaria siparia CBS 279.74</name>
    <dbReference type="NCBI Taxonomy" id="1314801"/>
    <lineage>
        <taxon>Eukaryota</taxon>
        <taxon>Fungi</taxon>
        <taxon>Dikarya</taxon>
        <taxon>Ascomycota</taxon>
        <taxon>Pezizomycotina</taxon>
        <taxon>Dothideomycetes</taxon>
        <taxon>Pleosporomycetidae</taxon>
        <taxon>Pleosporales</taxon>
        <taxon>Pleomassariaceae</taxon>
        <taxon>Pleomassaria</taxon>
    </lineage>
</organism>
<sequence>MPPWISLRGADATIAQSHRRFLQTLANDAYIWANGDLASRPRWLLICEPYFLEPFVAKTSSGLTSCNVVRDHSACTEQKNNNQTSLYLSPSQSLHTRRSSALSVSPYRFLRRTGAPRRGSGFGSDLQARGYRGSRMDDTTGSSVLPEDKSCEETLHEEVELDKISQPITRISFIQPIAVQQPQTHNLHNPYLISRRLSHI</sequence>
<gene>
    <name evidence="2" type="ORF">K504DRAFT_45296</name>
</gene>
<keyword evidence="3" id="KW-1185">Reference proteome</keyword>
<accession>A0A6G1K5V3</accession>
<evidence type="ECO:0000313" key="3">
    <source>
        <dbReference type="Proteomes" id="UP000799428"/>
    </source>
</evidence>
<protein>
    <submittedName>
        <fullName evidence="2">Uncharacterized protein</fullName>
    </submittedName>
</protein>
<dbReference type="AlphaFoldDB" id="A0A6G1K5V3"/>
<dbReference type="Proteomes" id="UP000799428">
    <property type="component" value="Unassembled WGS sequence"/>
</dbReference>